<feature type="region of interest" description="Disordered" evidence="1">
    <location>
        <begin position="1"/>
        <end position="38"/>
    </location>
</feature>
<accession>A0A9N8EZ44</accession>
<organism evidence="2 3">
    <name type="scientific">Seminavis robusta</name>
    <dbReference type="NCBI Taxonomy" id="568900"/>
    <lineage>
        <taxon>Eukaryota</taxon>
        <taxon>Sar</taxon>
        <taxon>Stramenopiles</taxon>
        <taxon>Ochrophyta</taxon>
        <taxon>Bacillariophyta</taxon>
        <taxon>Bacillariophyceae</taxon>
        <taxon>Bacillariophycidae</taxon>
        <taxon>Naviculales</taxon>
        <taxon>Naviculaceae</taxon>
        <taxon>Seminavis</taxon>
    </lineage>
</organism>
<feature type="compositionally biased region" description="Low complexity" evidence="1">
    <location>
        <begin position="116"/>
        <end position="136"/>
    </location>
</feature>
<feature type="compositionally biased region" description="Basic and acidic residues" evidence="1">
    <location>
        <begin position="154"/>
        <end position="170"/>
    </location>
</feature>
<keyword evidence="3" id="KW-1185">Reference proteome</keyword>
<feature type="region of interest" description="Disordered" evidence="1">
    <location>
        <begin position="51"/>
        <end position="236"/>
    </location>
</feature>
<dbReference type="EMBL" id="CAICTM010003024">
    <property type="protein sequence ID" value="CAB9530752.1"/>
    <property type="molecule type" value="Genomic_DNA"/>
</dbReference>
<dbReference type="AlphaFoldDB" id="A0A9N8EZ44"/>
<protein>
    <submittedName>
        <fullName evidence="2">Uncharacterized protein</fullName>
    </submittedName>
</protein>
<sequence>MFFRKTKSLNSSALESLPKDLYASKNTHGDDDEEVKRSSIDSLVLRRLQGDAMAKWNNSPQQQDDDDMDDASCHSTSSTGSPRRRRRNVSDARRNRGGQRSSSVRSRRTTGGNGSSRGTRTSGINSGSSRANRTTGGNTGAGTPSSRPRRMRRVKSDDGAENVYHRDHERRQRRTNLLDQHPLPQDEEPRSLSPRPVATRKAVSSSPRTKSANSRERSMSSSSPPARRNRVMSHAA</sequence>
<evidence type="ECO:0000256" key="1">
    <source>
        <dbReference type="SAM" id="MobiDB-lite"/>
    </source>
</evidence>
<proteinExistence type="predicted"/>
<feature type="compositionally biased region" description="Basic residues" evidence="1">
    <location>
        <begin position="227"/>
        <end position="236"/>
    </location>
</feature>
<evidence type="ECO:0000313" key="3">
    <source>
        <dbReference type="Proteomes" id="UP001153069"/>
    </source>
</evidence>
<dbReference type="Proteomes" id="UP001153069">
    <property type="component" value="Unassembled WGS sequence"/>
</dbReference>
<reference evidence="2" key="1">
    <citation type="submission" date="2020-06" db="EMBL/GenBank/DDBJ databases">
        <authorList>
            <consortium name="Plant Systems Biology data submission"/>
        </authorList>
    </citation>
    <scope>NUCLEOTIDE SEQUENCE</scope>
    <source>
        <strain evidence="2">D6</strain>
    </source>
</reference>
<evidence type="ECO:0000313" key="2">
    <source>
        <dbReference type="EMBL" id="CAB9530752.1"/>
    </source>
</evidence>
<gene>
    <name evidence="2" type="ORF">SEMRO_3026_G342360.1</name>
</gene>
<comment type="caution">
    <text evidence="2">The sequence shown here is derived from an EMBL/GenBank/DDBJ whole genome shotgun (WGS) entry which is preliminary data.</text>
</comment>
<name>A0A9N8EZ44_9STRA</name>